<feature type="binding site" evidence="7">
    <location>
        <position position="84"/>
    </location>
    <ligand>
        <name>Zn(2+)</name>
        <dbReference type="ChEBI" id="CHEBI:29105"/>
        <label>1</label>
    </ligand>
</feature>
<dbReference type="AlphaFoldDB" id="A0A3M8DKD5"/>
<dbReference type="PANTHER" id="PTHR32494">
    <property type="entry name" value="ALLANTOATE DEIMINASE-RELATED"/>
    <property type="match status" value="1"/>
</dbReference>
<evidence type="ECO:0000313" key="10">
    <source>
        <dbReference type="EMBL" id="RNB88493.1"/>
    </source>
</evidence>
<dbReference type="InterPro" id="IPR010158">
    <property type="entry name" value="Amidase_Cbmase"/>
</dbReference>
<comment type="similarity">
    <text evidence="2">Belongs to the peptidase M20 family.</text>
</comment>
<dbReference type="NCBIfam" id="NF006771">
    <property type="entry name" value="PRK09290.1-5"/>
    <property type="match status" value="1"/>
</dbReference>
<protein>
    <submittedName>
        <fullName evidence="10">Allantoate amidohydrolase</fullName>
    </submittedName>
</protein>
<name>A0A3M8DKD5_9BACL</name>
<feature type="binding site" evidence="7">
    <location>
        <position position="194"/>
    </location>
    <ligand>
        <name>Zn(2+)</name>
        <dbReference type="ChEBI" id="CHEBI:29105"/>
        <label>1</label>
    </ligand>
</feature>
<comment type="cofactor">
    <cofactor evidence="7">
        <name>Zn(2+)</name>
        <dbReference type="ChEBI" id="CHEBI:29105"/>
    </cofactor>
    <text evidence="7">Binds 2 Zn(2+) ions per subunit.</text>
</comment>
<dbReference type="Gene3D" id="3.40.630.10">
    <property type="entry name" value="Zn peptidases"/>
    <property type="match status" value="1"/>
</dbReference>
<feature type="binding site" evidence="8">
    <location>
        <position position="219"/>
    </location>
    <ligand>
        <name>allantoate</name>
        <dbReference type="ChEBI" id="CHEBI:17536"/>
    </ligand>
</feature>
<comment type="caution">
    <text evidence="10">The sequence shown here is derived from an EMBL/GenBank/DDBJ whole genome shotgun (WGS) entry which is preliminary data.</text>
</comment>
<dbReference type="Gene3D" id="3.30.70.360">
    <property type="match status" value="1"/>
</dbReference>
<evidence type="ECO:0000256" key="6">
    <source>
        <dbReference type="ARBA" id="ARBA00023211"/>
    </source>
</evidence>
<keyword evidence="7" id="KW-0862">Zinc</keyword>
<dbReference type="InterPro" id="IPR002933">
    <property type="entry name" value="Peptidase_M20"/>
</dbReference>
<sequence>MEALQKCIHAERMIGRIEALAQCSQPGRGVTRLSFTEQSEQAILLVAGWMEEAGMKVRRDAVNNLIGRYEGMDPDAPVLLIGSHLDSVAEAGKYDGILGVIAGIEVVHAIKESGTITKNPIEVIAFCDEEGTRFHTTFLGSRAIAGTLREPDLEAQDHEGITVAQAMRAVGSDPEQYRRAARDPQTILGYLELHIEQGPVLEEMGQSCGVVAGIAGQSRYEFRVEGQAGHAGTVPVRFRRDALAGAAEMIQAVERIALKNESVVATVGKLAVLPGASNVIPGVVEGTLDVRSLQDDVKQSTLLELIEEFRQIAQRRSLACHFRRVMDSPAVACSEPFVLAIETVMEERGMKPLRLVSGAGHDAMAVAAITDIGMIFVRCREGVSHHPDEYASPEDIMEGTTVLMNAVLRLTTYSR</sequence>
<evidence type="ECO:0000313" key="11">
    <source>
        <dbReference type="Proteomes" id="UP000269573"/>
    </source>
</evidence>
<keyword evidence="4 7" id="KW-0479">Metal-binding</keyword>
<dbReference type="EMBL" id="RHHU01000003">
    <property type="protein sequence ID" value="RNB88493.1"/>
    <property type="molecule type" value="Genomic_DNA"/>
</dbReference>
<dbReference type="NCBIfam" id="TIGR01879">
    <property type="entry name" value="hydantase"/>
    <property type="match status" value="1"/>
</dbReference>
<dbReference type="SUPFAM" id="SSF55031">
    <property type="entry name" value="Bacterial exopeptidase dimerisation domain"/>
    <property type="match status" value="1"/>
</dbReference>
<keyword evidence="11" id="KW-1185">Reference proteome</keyword>
<gene>
    <name evidence="10" type="ORF">EDM59_05065</name>
</gene>
<accession>A0A3M8DKD5</accession>
<evidence type="ECO:0000256" key="7">
    <source>
        <dbReference type="PIRSR" id="PIRSR001235-1"/>
    </source>
</evidence>
<proteinExistence type="inferred from homology"/>
<dbReference type="PANTHER" id="PTHR32494:SF19">
    <property type="entry name" value="ALLANTOATE DEIMINASE-RELATED"/>
    <property type="match status" value="1"/>
</dbReference>
<dbReference type="GO" id="GO:0016813">
    <property type="term" value="F:hydrolase activity, acting on carbon-nitrogen (but not peptide) bonds, in linear amidines"/>
    <property type="evidence" value="ECO:0007669"/>
    <property type="project" value="InterPro"/>
</dbReference>
<reference evidence="10 11" key="1">
    <citation type="submission" date="2018-10" db="EMBL/GenBank/DDBJ databases">
        <title>Phylogenomics of Brevibacillus.</title>
        <authorList>
            <person name="Dunlap C."/>
        </authorList>
    </citation>
    <scope>NUCLEOTIDE SEQUENCE [LARGE SCALE GENOMIC DNA]</scope>
    <source>
        <strain evidence="10 11">JCM 15774</strain>
    </source>
</reference>
<comment type="cofactor">
    <cofactor evidence="1">
        <name>Mn(2+)</name>
        <dbReference type="ChEBI" id="CHEBI:29035"/>
    </cofactor>
</comment>
<dbReference type="PIRSF" id="PIRSF001235">
    <property type="entry name" value="Amidase_carbamoylase"/>
    <property type="match status" value="1"/>
</dbReference>
<keyword evidence="6" id="KW-0464">Manganese</keyword>
<evidence type="ECO:0000256" key="1">
    <source>
        <dbReference type="ARBA" id="ARBA00001936"/>
    </source>
</evidence>
<evidence type="ECO:0000256" key="8">
    <source>
        <dbReference type="PIRSR" id="PIRSR001235-2"/>
    </source>
</evidence>
<evidence type="ECO:0000256" key="5">
    <source>
        <dbReference type="ARBA" id="ARBA00022801"/>
    </source>
</evidence>
<evidence type="ECO:0000256" key="4">
    <source>
        <dbReference type="ARBA" id="ARBA00022723"/>
    </source>
</evidence>
<feature type="binding site" evidence="8">
    <location>
        <position position="278"/>
    </location>
    <ligand>
        <name>allantoate</name>
        <dbReference type="ChEBI" id="CHEBI:17536"/>
    </ligand>
</feature>
<dbReference type="Proteomes" id="UP000269573">
    <property type="component" value="Unassembled WGS sequence"/>
</dbReference>
<feature type="binding site" evidence="7">
    <location>
        <position position="95"/>
    </location>
    <ligand>
        <name>Zn(2+)</name>
        <dbReference type="ChEBI" id="CHEBI:29105"/>
        <label>2</label>
    </ligand>
</feature>
<dbReference type="CDD" id="cd03884">
    <property type="entry name" value="M20_bAS"/>
    <property type="match status" value="1"/>
</dbReference>
<feature type="binding site" evidence="7">
    <location>
        <position position="385"/>
    </location>
    <ligand>
        <name>Zn(2+)</name>
        <dbReference type="ChEBI" id="CHEBI:29105"/>
        <label>2</label>
    </ligand>
</feature>
<dbReference type="InterPro" id="IPR011650">
    <property type="entry name" value="Peptidase_M20_dimer"/>
</dbReference>
<dbReference type="SUPFAM" id="SSF53187">
    <property type="entry name" value="Zn-dependent exopeptidases"/>
    <property type="match status" value="1"/>
</dbReference>
<organism evidence="10 11">
    <name type="scientific">Brevibacillus nitrificans</name>
    <dbReference type="NCBI Taxonomy" id="651560"/>
    <lineage>
        <taxon>Bacteria</taxon>
        <taxon>Bacillati</taxon>
        <taxon>Bacillota</taxon>
        <taxon>Bacilli</taxon>
        <taxon>Bacillales</taxon>
        <taxon>Paenibacillaceae</taxon>
        <taxon>Brevibacillus</taxon>
    </lineage>
</organism>
<keyword evidence="5 10" id="KW-0378">Hydrolase</keyword>
<evidence type="ECO:0000259" key="9">
    <source>
        <dbReference type="Pfam" id="PF07687"/>
    </source>
</evidence>
<feature type="binding site" evidence="7">
    <location>
        <position position="130"/>
    </location>
    <ligand>
        <name>Zn(2+)</name>
        <dbReference type="ChEBI" id="CHEBI:29105"/>
        <label>2</label>
    </ligand>
</feature>
<dbReference type="Pfam" id="PF01546">
    <property type="entry name" value="Peptidase_M20"/>
    <property type="match status" value="1"/>
</dbReference>
<comment type="subunit">
    <text evidence="3">Homodimer.</text>
</comment>
<evidence type="ECO:0000256" key="3">
    <source>
        <dbReference type="ARBA" id="ARBA00011738"/>
    </source>
</evidence>
<dbReference type="NCBIfam" id="NF006775">
    <property type="entry name" value="PRK09290.2-5"/>
    <property type="match status" value="1"/>
</dbReference>
<feature type="domain" description="Peptidase M20 dimerisation" evidence="9">
    <location>
        <begin position="216"/>
        <end position="315"/>
    </location>
</feature>
<dbReference type="GO" id="GO:0046872">
    <property type="term" value="F:metal ion binding"/>
    <property type="evidence" value="ECO:0007669"/>
    <property type="project" value="UniProtKB-KW"/>
</dbReference>
<dbReference type="RefSeq" id="WP_122922597.1">
    <property type="nucleotide sequence ID" value="NZ_RHHU01000003.1"/>
</dbReference>
<evidence type="ECO:0000256" key="2">
    <source>
        <dbReference type="ARBA" id="ARBA00006153"/>
    </source>
</evidence>
<dbReference type="InterPro" id="IPR036264">
    <property type="entry name" value="Bact_exopeptidase_dim_dom"/>
</dbReference>
<feature type="binding site" evidence="7">
    <location>
        <position position="95"/>
    </location>
    <ligand>
        <name>Zn(2+)</name>
        <dbReference type="ChEBI" id="CHEBI:29105"/>
        <label>1</label>
    </ligand>
</feature>
<feature type="binding site" evidence="8">
    <location>
        <position position="291"/>
    </location>
    <ligand>
        <name>allantoate</name>
        <dbReference type="ChEBI" id="CHEBI:17536"/>
    </ligand>
</feature>
<dbReference type="Pfam" id="PF07687">
    <property type="entry name" value="M20_dimer"/>
    <property type="match status" value="1"/>
</dbReference>